<dbReference type="OrthoDB" id="1303570at2759"/>
<name>A0A8J5I9E2_ZINOF</name>
<dbReference type="PANTHER" id="PTHR33155:SF3">
    <property type="entry name" value="PROTEIN FAF-LIKE, CHLOROPLASTIC"/>
    <property type="match status" value="1"/>
</dbReference>
<gene>
    <name evidence="4" type="ORF">ZIOFF_003877</name>
</gene>
<comment type="caution">
    <text evidence="4">The sequence shown here is derived from an EMBL/GenBank/DDBJ whole genome shotgun (WGS) entry which is preliminary data.</text>
</comment>
<feature type="domain" description="FAF" evidence="3">
    <location>
        <begin position="152"/>
        <end position="205"/>
    </location>
</feature>
<organism evidence="4 5">
    <name type="scientific">Zingiber officinale</name>
    <name type="common">Ginger</name>
    <name type="synonym">Amomum zingiber</name>
    <dbReference type="NCBI Taxonomy" id="94328"/>
    <lineage>
        <taxon>Eukaryota</taxon>
        <taxon>Viridiplantae</taxon>
        <taxon>Streptophyta</taxon>
        <taxon>Embryophyta</taxon>
        <taxon>Tracheophyta</taxon>
        <taxon>Spermatophyta</taxon>
        <taxon>Magnoliopsida</taxon>
        <taxon>Liliopsida</taxon>
        <taxon>Zingiberales</taxon>
        <taxon>Zingiberaceae</taxon>
        <taxon>Zingiber</taxon>
    </lineage>
</organism>
<evidence type="ECO:0000313" key="5">
    <source>
        <dbReference type="Proteomes" id="UP000734854"/>
    </source>
</evidence>
<feature type="compositionally biased region" description="Low complexity" evidence="2">
    <location>
        <begin position="275"/>
        <end position="287"/>
    </location>
</feature>
<proteinExistence type="inferred from homology"/>
<evidence type="ECO:0000259" key="3">
    <source>
        <dbReference type="Pfam" id="PF11250"/>
    </source>
</evidence>
<accession>A0A8J5I9E2</accession>
<dbReference type="Pfam" id="PF11250">
    <property type="entry name" value="FAF"/>
    <property type="match status" value="1"/>
</dbReference>
<evidence type="ECO:0000313" key="4">
    <source>
        <dbReference type="EMBL" id="KAG6538749.1"/>
    </source>
</evidence>
<dbReference type="Proteomes" id="UP000734854">
    <property type="component" value="Unassembled WGS sequence"/>
</dbReference>
<keyword evidence="5" id="KW-1185">Reference proteome</keyword>
<reference evidence="4 5" key="1">
    <citation type="submission" date="2020-08" db="EMBL/GenBank/DDBJ databases">
        <title>Plant Genome Project.</title>
        <authorList>
            <person name="Zhang R.-G."/>
        </authorList>
    </citation>
    <scope>NUCLEOTIDE SEQUENCE [LARGE SCALE GENOMIC DNA]</scope>
    <source>
        <tissue evidence="4">Rhizome</tissue>
    </source>
</reference>
<evidence type="ECO:0000256" key="1">
    <source>
        <dbReference type="ARBA" id="ARBA00008690"/>
    </source>
</evidence>
<feature type="compositionally biased region" description="Acidic residues" evidence="2">
    <location>
        <begin position="236"/>
        <end position="265"/>
    </location>
</feature>
<sequence>MTVAVKQTPFHHFEKYLRTAVDKFNNDAYDERPAQLNVGNAVESEKAADVPVDEPYVHHLVRRSSSSMSLKSLQICTERLGSETGSDELSDHEFDCVEMEGDEESKKYEYVEEKVTLVEEIEDGLFVRRRAKEMTEVNYHCSSVRLRSLPRSFPPPLPSISRRDGPCLHMRPHRRDGRLVVEAVAVPSRNYLHAQREGGRLVLCFVDASVDGARSSDQIEENRAVEFAEFELEKEVEPEEEEEEEEEDEDEEEEDDEEEEEEEVEVVDRGTMVEVKVSTQPQQQSSSKTKKVLRSSLVINKFVSGTPDEEANNTAADLIQPQSSPKRPTTATAAAAVVAASTLSARNELMKDGARPVPGDAQMDNTLLFTSKRGNRDAMLRSMRRCSQLRRPLFFWEPCCIAATS</sequence>
<dbReference type="InterPro" id="IPR021410">
    <property type="entry name" value="FAF"/>
</dbReference>
<dbReference type="PANTHER" id="PTHR33155">
    <property type="entry name" value="FANTASTIC FOUR-LIKE PROTEIN (DUF3049)"/>
    <property type="match status" value="1"/>
</dbReference>
<dbReference type="AlphaFoldDB" id="A0A8J5I9E2"/>
<feature type="region of interest" description="Disordered" evidence="2">
    <location>
        <begin position="215"/>
        <end position="291"/>
    </location>
</feature>
<dbReference type="EMBL" id="JACMSC010000001">
    <property type="protein sequence ID" value="KAG6538749.1"/>
    <property type="molecule type" value="Genomic_DNA"/>
</dbReference>
<dbReference type="InterPro" id="IPR046431">
    <property type="entry name" value="FAF_dom"/>
</dbReference>
<comment type="similarity">
    <text evidence="1">Belongs to the fantastic four family.</text>
</comment>
<evidence type="ECO:0000256" key="2">
    <source>
        <dbReference type="SAM" id="MobiDB-lite"/>
    </source>
</evidence>
<feature type="compositionally biased region" description="Basic and acidic residues" evidence="2">
    <location>
        <begin position="220"/>
        <end position="235"/>
    </location>
</feature>
<protein>
    <recommendedName>
        <fullName evidence="3">FAF domain-containing protein</fullName>
    </recommendedName>
</protein>